<keyword evidence="15" id="KW-1185">Reference proteome</keyword>
<protein>
    <recommendedName>
        <fullName evidence="3 12">Pyruvate kinase</fullName>
        <ecNumber evidence="3 12">2.7.1.40</ecNumber>
    </recommendedName>
</protein>
<organism evidence="14 15">
    <name type="scientific">Celeribacter ethanolicus</name>
    <dbReference type="NCBI Taxonomy" id="1758178"/>
    <lineage>
        <taxon>Bacteria</taxon>
        <taxon>Pseudomonadati</taxon>
        <taxon>Pseudomonadota</taxon>
        <taxon>Alphaproteobacteria</taxon>
        <taxon>Rhodobacterales</taxon>
        <taxon>Roseobacteraceae</taxon>
        <taxon>Celeribacter</taxon>
    </lineage>
</organism>
<accession>A0A291G8L1</accession>
<dbReference type="PRINTS" id="PR01050">
    <property type="entry name" value="PYRUVTKNASE"/>
</dbReference>
<evidence type="ECO:0000256" key="6">
    <source>
        <dbReference type="ARBA" id="ARBA00022741"/>
    </source>
</evidence>
<dbReference type="PANTHER" id="PTHR11817">
    <property type="entry name" value="PYRUVATE KINASE"/>
    <property type="match status" value="1"/>
</dbReference>
<evidence type="ECO:0000256" key="3">
    <source>
        <dbReference type="ARBA" id="ARBA00012142"/>
    </source>
</evidence>
<keyword evidence="8" id="KW-0067">ATP-binding</keyword>
<dbReference type="Gene3D" id="3.20.20.60">
    <property type="entry name" value="Phosphoenolpyruvate-binding domains"/>
    <property type="match status" value="1"/>
</dbReference>
<dbReference type="EC" id="2.7.1.40" evidence="3 12"/>
<evidence type="ECO:0000259" key="13">
    <source>
        <dbReference type="Pfam" id="PF00224"/>
    </source>
</evidence>
<dbReference type="Gene3D" id="2.40.33.10">
    <property type="entry name" value="PK beta-barrel domain-like"/>
    <property type="match status" value="1"/>
</dbReference>
<evidence type="ECO:0000256" key="10">
    <source>
        <dbReference type="ARBA" id="ARBA00023152"/>
    </source>
</evidence>
<dbReference type="GO" id="GO:0030955">
    <property type="term" value="F:potassium ion binding"/>
    <property type="evidence" value="ECO:0007669"/>
    <property type="project" value="InterPro"/>
</dbReference>
<comment type="similarity">
    <text evidence="2 12">Belongs to the pyruvate kinase family.</text>
</comment>
<dbReference type="InterPro" id="IPR040442">
    <property type="entry name" value="Pyrv_kinase-like_dom_sf"/>
</dbReference>
<dbReference type="GO" id="GO:0004743">
    <property type="term" value="F:pyruvate kinase activity"/>
    <property type="evidence" value="ECO:0007669"/>
    <property type="project" value="UniProtKB-EC"/>
</dbReference>
<comment type="catalytic activity">
    <reaction evidence="12">
        <text>pyruvate + ATP = phosphoenolpyruvate + ADP + H(+)</text>
        <dbReference type="Rhea" id="RHEA:18157"/>
        <dbReference type="ChEBI" id="CHEBI:15361"/>
        <dbReference type="ChEBI" id="CHEBI:15378"/>
        <dbReference type="ChEBI" id="CHEBI:30616"/>
        <dbReference type="ChEBI" id="CHEBI:58702"/>
        <dbReference type="ChEBI" id="CHEBI:456216"/>
        <dbReference type="EC" id="2.7.1.40"/>
    </reaction>
</comment>
<dbReference type="InterPro" id="IPR015813">
    <property type="entry name" value="Pyrv/PenolPyrv_kinase-like_dom"/>
</dbReference>
<proteinExistence type="inferred from homology"/>
<keyword evidence="9 12" id="KW-0460">Magnesium</keyword>
<dbReference type="STRING" id="1758178.GCA_001550095_01558"/>
<dbReference type="SUPFAM" id="SSF50800">
    <property type="entry name" value="PK beta-barrel domain-like"/>
    <property type="match status" value="1"/>
</dbReference>
<dbReference type="GO" id="GO:0016301">
    <property type="term" value="F:kinase activity"/>
    <property type="evidence" value="ECO:0007669"/>
    <property type="project" value="UniProtKB-KW"/>
</dbReference>
<evidence type="ECO:0000256" key="4">
    <source>
        <dbReference type="ARBA" id="ARBA00022679"/>
    </source>
</evidence>
<evidence type="ECO:0000256" key="9">
    <source>
        <dbReference type="ARBA" id="ARBA00022842"/>
    </source>
</evidence>
<keyword evidence="4 12" id="KW-0808">Transferase</keyword>
<feature type="domain" description="Pyruvate kinase barrel" evidence="13">
    <location>
        <begin position="139"/>
        <end position="459"/>
    </location>
</feature>
<dbReference type="AlphaFoldDB" id="A0A291G8L1"/>
<dbReference type="InterPro" id="IPR001697">
    <property type="entry name" value="Pyr_Knase"/>
</dbReference>
<evidence type="ECO:0000313" key="15">
    <source>
        <dbReference type="Proteomes" id="UP000217935"/>
    </source>
</evidence>
<evidence type="ECO:0000256" key="12">
    <source>
        <dbReference type="RuleBase" id="RU000504"/>
    </source>
</evidence>
<dbReference type="InterPro" id="IPR015806">
    <property type="entry name" value="Pyrv_Knase_insert_dom_sf"/>
</dbReference>
<dbReference type="GO" id="GO:0005524">
    <property type="term" value="F:ATP binding"/>
    <property type="evidence" value="ECO:0007669"/>
    <property type="project" value="UniProtKB-KW"/>
</dbReference>
<dbReference type="Pfam" id="PF00224">
    <property type="entry name" value="PK"/>
    <property type="match status" value="1"/>
</dbReference>
<evidence type="ECO:0000256" key="8">
    <source>
        <dbReference type="ARBA" id="ARBA00022840"/>
    </source>
</evidence>
<dbReference type="InterPro" id="IPR011037">
    <property type="entry name" value="Pyrv_Knase-like_insert_dom_sf"/>
</dbReference>
<dbReference type="OrthoDB" id="9812123at2"/>
<keyword evidence="10 12" id="KW-0324">Glycolysis</keyword>
<keyword evidence="7 12" id="KW-0418">Kinase</keyword>
<evidence type="ECO:0000313" key="14">
    <source>
        <dbReference type="EMBL" id="ATG46370.1"/>
    </source>
</evidence>
<name>A0A291G8L1_9RHOB</name>
<evidence type="ECO:0000256" key="11">
    <source>
        <dbReference type="ARBA" id="ARBA00023317"/>
    </source>
</evidence>
<evidence type="ECO:0000256" key="1">
    <source>
        <dbReference type="ARBA" id="ARBA00004997"/>
    </source>
</evidence>
<comment type="pathway">
    <text evidence="1 12">Carbohydrate degradation; glycolysis; pyruvate from D-glyceraldehyde 3-phosphate: step 5/5.</text>
</comment>
<dbReference type="Proteomes" id="UP000217935">
    <property type="component" value="Chromosome"/>
</dbReference>
<evidence type="ECO:0000256" key="5">
    <source>
        <dbReference type="ARBA" id="ARBA00022723"/>
    </source>
</evidence>
<dbReference type="EMBL" id="CP022196">
    <property type="protein sequence ID" value="ATG46370.1"/>
    <property type="molecule type" value="Genomic_DNA"/>
</dbReference>
<gene>
    <name evidence="14" type="ORF">CEW89_01570</name>
</gene>
<sequence length="501" mass="54107">MSFCLLPPDATRLSIELHALREKITREADAIQTAWEAADIRPAFRPSAENLASYLALRHADLSPMQPDLAALGLSTLGRAEPHARASLDAVVATLSRLSGAASGDEAPYPDPSAFTEGPARLAARRDTLFGTGSSGAPRSRILLTLPTEAATDPDLIPDMLRAGADAMRINCAHDGPEVWAAMIARIRDTQDEIGRYVPVLMDLAGPKLRTGLVAGPNKQRVMVGDRLDIRREAPSAKSKHVATTLSHPELIDRLAPGISVFIDDGKIGAEVVGITPKGAKLRVTRAGPEGVKVKPEKGFNLPAVEIDIPALTEDDRTALDFVVGHADMIGYSFVQTPEDIRLLIAEIDKRLPEGAHRPALVLKIETGLAVRNLPKLIVQSGALTETAVMIARGDLAVEIGLERMSEIQEEILWLCEAAHTPVVWATQVLEGLMKQGLATRAETTDAAMAQRADCVMLNKGPYVVETIRFLSRILGRMDRHMTKKSARLGPLRSWKGDLSL</sequence>
<dbReference type="KEGG" id="ceh:CEW89_01570"/>
<evidence type="ECO:0000256" key="2">
    <source>
        <dbReference type="ARBA" id="ARBA00008663"/>
    </source>
</evidence>
<dbReference type="GO" id="GO:0000287">
    <property type="term" value="F:magnesium ion binding"/>
    <property type="evidence" value="ECO:0007669"/>
    <property type="project" value="InterPro"/>
</dbReference>
<dbReference type="UniPathway" id="UPA00109">
    <property type="reaction ID" value="UER00188"/>
</dbReference>
<dbReference type="RefSeq" id="WP_096804655.1">
    <property type="nucleotide sequence ID" value="NZ_CP022196.1"/>
</dbReference>
<keyword evidence="11 14" id="KW-0670">Pyruvate</keyword>
<keyword evidence="6" id="KW-0547">Nucleotide-binding</keyword>
<dbReference type="SUPFAM" id="SSF51621">
    <property type="entry name" value="Phosphoenolpyruvate/pyruvate domain"/>
    <property type="match status" value="1"/>
</dbReference>
<dbReference type="InterPro" id="IPR015793">
    <property type="entry name" value="Pyrv_Knase_brl"/>
</dbReference>
<reference evidence="14 15" key="1">
    <citation type="submission" date="2017-06" db="EMBL/GenBank/DDBJ databases">
        <title>Celeribacter sp. TSPH2 complete genome sequence.</title>
        <authorList>
            <person name="Woo J.-H."/>
            <person name="Kim H.-S."/>
        </authorList>
    </citation>
    <scope>NUCLEOTIDE SEQUENCE [LARGE SCALE GENOMIC DNA]</scope>
    <source>
        <strain evidence="14 15">TSPH2</strain>
    </source>
</reference>
<evidence type="ECO:0000256" key="7">
    <source>
        <dbReference type="ARBA" id="ARBA00022777"/>
    </source>
</evidence>
<keyword evidence="5" id="KW-0479">Metal-binding</keyword>